<protein>
    <submittedName>
        <fullName evidence="1">Uncharacterized protein</fullName>
    </submittedName>
</protein>
<accession>A0A098SAZ7</accession>
<reference evidence="1 2" key="1">
    <citation type="journal article" date="2014" name="Int. J. Syst. Evol. Microbiol.">
        <title>Phaeodactylibacter xiamenensis gen. nov., sp. nov., a member of the family Saprospiraceae isolated from the marine alga Phaeodactylum tricornutum.</title>
        <authorList>
            <person name="Chen Z.Jr."/>
            <person name="Lei X."/>
            <person name="Lai Q."/>
            <person name="Li Y."/>
            <person name="Zhang B."/>
            <person name="Zhang J."/>
            <person name="Zhang H."/>
            <person name="Yang L."/>
            <person name="Zheng W."/>
            <person name="Tian Y."/>
            <person name="Yu Z."/>
            <person name="Xu H.Jr."/>
            <person name="Zheng T."/>
        </authorList>
    </citation>
    <scope>NUCLEOTIDE SEQUENCE [LARGE SCALE GENOMIC DNA]</scope>
    <source>
        <strain evidence="1 2">KD52</strain>
    </source>
</reference>
<comment type="caution">
    <text evidence="1">The sequence shown here is derived from an EMBL/GenBank/DDBJ whole genome shotgun (WGS) entry which is preliminary data.</text>
</comment>
<organism evidence="1 2">
    <name type="scientific">Phaeodactylibacter xiamenensis</name>
    <dbReference type="NCBI Taxonomy" id="1524460"/>
    <lineage>
        <taxon>Bacteria</taxon>
        <taxon>Pseudomonadati</taxon>
        <taxon>Bacteroidota</taxon>
        <taxon>Saprospiria</taxon>
        <taxon>Saprospirales</taxon>
        <taxon>Haliscomenobacteraceae</taxon>
        <taxon>Phaeodactylibacter</taxon>
    </lineage>
</organism>
<evidence type="ECO:0000313" key="2">
    <source>
        <dbReference type="Proteomes" id="UP000029736"/>
    </source>
</evidence>
<gene>
    <name evidence="1" type="ORF">IX84_02890</name>
</gene>
<evidence type="ECO:0000313" key="1">
    <source>
        <dbReference type="EMBL" id="KGE89295.1"/>
    </source>
</evidence>
<sequence>MRIIHGMELLDKPFPPIFPMISPDNDWYRFRLWLEGAPLTMKLREQAGLPPLEKAIPEMTEEEIREAIAFRMDALKKSGIGIYLQELPPPILLMALCEMLEEETERMEGEGWTLDGCSGYCPGCLQRPWCNTGQSLGWAEDNEAGGMHLRAELQDFVSMNPQPKEVLDAFNEELEEDIRGFRSADPKNN</sequence>
<keyword evidence="2" id="KW-1185">Reference proteome</keyword>
<name>A0A098SAZ7_9BACT</name>
<dbReference type="EMBL" id="JPOS01000010">
    <property type="protein sequence ID" value="KGE89295.1"/>
    <property type="molecule type" value="Genomic_DNA"/>
</dbReference>
<dbReference type="Proteomes" id="UP000029736">
    <property type="component" value="Unassembled WGS sequence"/>
</dbReference>
<proteinExistence type="predicted"/>
<dbReference type="AlphaFoldDB" id="A0A098SAZ7"/>
<dbReference type="RefSeq" id="WP_044216370.1">
    <property type="nucleotide sequence ID" value="NZ_JBKAGJ010000024.1"/>
</dbReference>